<protein>
    <submittedName>
        <fullName evidence="1">Uncharacterized protein</fullName>
    </submittedName>
</protein>
<dbReference type="AlphaFoldDB" id="A0A2T0TKQ9"/>
<proteinExistence type="predicted"/>
<comment type="caution">
    <text evidence="1">The sequence shown here is derived from an EMBL/GenBank/DDBJ whole genome shotgun (WGS) entry which is preliminary data.</text>
</comment>
<dbReference type="RefSeq" id="WP_106185194.1">
    <property type="nucleotide sequence ID" value="NZ_PVTF01000001.1"/>
</dbReference>
<dbReference type="Proteomes" id="UP000239494">
    <property type="component" value="Unassembled WGS sequence"/>
</dbReference>
<organism evidence="1 2">
    <name type="scientific">Umezawaea tangerina</name>
    <dbReference type="NCBI Taxonomy" id="84725"/>
    <lineage>
        <taxon>Bacteria</taxon>
        <taxon>Bacillati</taxon>
        <taxon>Actinomycetota</taxon>
        <taxon>Actinomycetes</taxon>
        <taxon>Pseudonocardiales</taxon>
        <taxon>Pseudonocardiaceae</taxon>
        <taxon>Umezawaea</taxon>
    </lineage>
</organism>
<reference evidence="1 2" key="1">
    <citation type="submission" date="2018-03" db="EMBL/GenBank/DDBJ databases">
        <title>Genomic Encyclopedia of Archaeal and Bacterial Type Strains, Phase II (KMG-II): from individual species to whole genera.</title>
        <authorList>
            <person name="Goeker M."/>
        </authorList>
    </citation>
    <scope>NUCLEOTIDE SEQUENCE [LARGE SCALE GENOMIC DNA]</scope>
    <source>
        <strain evidence="1 2">DSM 44720</strain>
    </source>
</reference>
<dbReference type="OrthoDB" id="185014at2"/>
<evidence type="ECO:0000313" key="2">
    <source>
        <dbReference type="Proteomes" id="UP000239494"/>
    </source>
</evidence>
<sequence>MTVEFPAVWAASALGEHRPCEDTYGRFPYSGVPSLDHLAFTGAFEWFGDLGEPVDDKFTAALREVERAAAAAGVPLPADFLTYQSRSRIRVALDGVSCCWGDLSDLMPSPFEPGAHLLRFLRDQQDCVIWYLYLRPGQDAFVVHSHELAYHLDHPFEDDSWEPLPELSAEELAAEVSWCAPSFEQFAYRFWIENRLHEVLTDGGRDLEPAERDYLDRYPPRR</sequence>
<gene>
    <name evidence="1" type="ORF">CLV43_101386</name>
</gene>
<accession>A0A2T0TKQ9</accession>
<name>A0A2T0TKQ9_9PSEU</name>
<keyword evidence="2" id="KW-1185">Reference proteome</keyword>
<evidence type="ECO:0000313" key="1">
    <source>
        <dbReference type="EMBL" id="PRY46118.1"/>
    </source>
</evidence>
<dbReference type="EMBL" id="PVTF01000001">
    <property type="protein sequence ID" value="PRY46118.1"/>
    <property type="molecule type" value="Genomic_DNA"/>
</dbReference>